<keyword evidence="3" id="KW-1185">Reference proteome</keyword>
<name>A0A8X6PRH0_NEPPI</name>
<reference evidence="2" key="1">
    <citation type="submission" date="2020-08" db="EMBL/GenBank/DDBJ databases">
        <title>Multicomponent nature underlies the extraordinary mechanical properties of spider dragline silk.</title>
        <authorList>
            <person name="Kono N."/>
            <person name="Nakamura H."/>
            <person name="Mori M."/>
            <person name="Yoshida Y."/>
            <person name="Ohtoshi R."/>
            <person name="Malay A.D."/>
            <person name="Moran D.A.P."/>
            <person name="Tomita M."/>
            <person name="Numata K."/>
            <person name="Arakawa K."/>
        </authorList>
    </citation>
    <scope>NUCLEOTIDE SEQUENCE</scope>
</reference>
<sequence length="355" mass="42020">MAKYDNRHKISRDHQIEAGKEISVSVNPCCFNLAECEEKESSFEITNKNSYPLYFKLLTTNAFAMCFQPQKGRVEPHSKVVVTGRHVQSTRPIGLQQKVAIMTSRLPLDQWPEEEYYKPISHDDIQDSYSKSKYLNGYNTTLQSPDFRHHQSSKAKTTPCCNENHNECFSDPRCNRKYEETLHKKKQNDICPVCNRDFYEDKFKSRHTNRYSSEETEPKYVIRNKRDRKHDYNTEDKLNVSIICHCEHCSESKRKFLPSFDRKLKDKEKRHKSSKRTPKHHKKSLKYKKRLVEKVSSEYSSSNEFESSKEQQEDSFKTDTSEESQWISDRNQQGLLKGKRNRAKKKEREVHDVSK</sequence>
<evidence type="ECO:0000313" key="2">
    <source>
        <dbReference type="EMBL" id="GFT77828.1"/>
    </source>
</evidence>
<organism evidence="2 3">
    <name type="scientific">Nephila pilipes</name>
    <name type="common">Giant wood spider</name>
    <name type="synonym">Nephila maculata</name>
    <dbReference type="NCBI Taxonomy" id="299642"/>
    <lineage>
        <taxon>Eukaryota</taxon>
        <taxon>Metazoa</taxon>
        <taxon>Ecdysozoa</taxon>
        <taxon>Arthropoda</taxon>
        <taxon>Chelicerata</taxon>
        <taxon>Arachnida</taxon>
        <taxon>Araneae</taxon>
        <taxon>Araneomorphae</taxon>
        <taxon>Entelegynae</taxon>
        <taxon>Araneoidea</taxon>
        <taxon>Nephilidae</taxon>
        <taxon>Nephila</taxon>
    </lineage>
</organism>
<dbReference type="Gene3D" id="2.60.40.10">
    <property type="entry name" value="Immunoglobulins"/>
    <property type="match status" value="1"/>
</dbReference>
<dbReference type="EMBL" id="BMAW01022436">
    <property type="protein sequence ID" value="GFT77828.1"/>
    <property type="molecule type" value="Genomic_DNA"/>
</dbReference>
<dbReference type="AlphaFoldDB" id="A0A8X6PRH0"/>
<protein>
    <submittedName>
        <fullName evidence="2">MSP domain-containing protein</fullName>
    </submittedName>
</protein>
<evidence type="ECO:0000256" key="1">
    <source>
        <dbReference type="SAM" id="MobiDB-lite"/>
    </source>
</evidence>
<dbReference type="SUPFAM" id="SSF49354">
    <property type="entry name" value="PapD-like"/>
    <property type="match status" value="1"/>
</dbReference>
<dbReference type="OrthoDB" id="10412123at2759"/>
<proteinExistence type="predicted"/>
<feature type="compositionally biased region" description="Basic residues" evidence="1">
    <location>
        <begin position="268"/>
        <end position="289"/>
    </location>
</feature>
<accession>A0A8X6PRH0</accession>
<dbReference type="Proteomes" id="UP000887013">
    <property type="component" value="Unassembled WGS sequence"/>
</dbReference>
<dbReference type="InterPro" id="IPR013783">
    <property type="entry name" value="Ig-like_fold"/>
</dbReference>
<comment type="caution">
    <text evidence="2">The sequence shown here is derived from an EMBL/GenBank/DDBJ whole genome shotgun (WGS) entry which is preliminary data.</text>
</comment>
<dbReference type="InterPro" id="IPR008962">
    <property type="entry name" value="PapD-like_sf"/>
</dbReference>
<gene>
    <name evidence="2" type="primary">AVEN_266294_1</name>
    <name evidence="2" type="ORF">NPIL_557451</name>
</gene>
<feature type="compositionally biased region" description="Basic and acidic residues" evidence="1">
    <location>
        <begin position="306"/>
        <end position="320"/>
    </location>
</feature>
<feature type="compositionally biased region" description="Basic and acidic residues" evidence="1">
    <location>
        <begin position="346"/>
        <end position="355"/>
    </location>
</feature>
<feature type="region of interest" description="Disordered" evidence="1">
    <location>
        <begin position="260"/>
        <end position="355"/>
    </location>
</feature>
<feature type="compositionally biased region" description="Polar residues" evidence="1">
    <location>
        <begin position="323"/>
        <end position="334"/>
    </location>
</feature>
<evidence type="ECO:0000313" key="3">
    <source>
        <dbReference type="Proteomes" id="UP000887013"/>
    </source>
</evidence>